<dbReference type="FunCoup" id="A0A7M7PBL3">
    <property type="interactions" value="16"/>
</dbReference>
<evidence type="ECO:0000256" key="1">
    <source>
        <dbReference type="ARBA" id="ARBA00009024"/>
    </source>
</evidence>
<evidence type="ECO:0000313" key="2">
    <source>
        <dbReference type="EnsemblMetazoa" id="XP_030848812"/>
    </source>
</evidence>
<dbReference type="PANTHER" id="PTHR15907">
    <property type="entry name" value="DUF614 FAMILY PROTEIN-RELATED"/>
    <property type="match status" value="1"/>
</dbReference>
<dbReference type="GeneID" id="105445931"/>
<keyword evidence="3" id="KW-1185">Reference proteome</keyword>
<dbReference type="RefSeq" id="XP_030848812.1">
    <property type="nucleotide sequence ID" value="XM_030992952.1"/>
</dbReference>
<accession>A0A7M7PBL3</accession>
<dbReference type="NCBIfam" id="TIGR01571">
    <property type="entry name" value="A_thal_Cys_rich"/>
    <property type="match status" value="1"/>
</dbReference>
<reference evidence="3" key="1">
    <citation type="submission" date="2015-02" db="EMBL/GenBank/DDBJ databases">
        <title>Genome sequencing for Strongylocentrotus purpuratus.</title>
        <authorList>
            <person name="Murali S."/>
            <person name="Liu Y."/>
            <person name="Vee V."/>
            <person name="English A."/>
            <person name="Wang M."/>
            <person name="Skinner E."/>
            <person name="Han Y."/>
            <person name="Muzny D.M."/>
            <person name="Worley K.C."/>
            <person name="Gibbs R.A."/>
        </authorList>
    </citation>
    <scope>NUCLEOTIDE SEQUENCE</scope>
</reference>
<dbReference type="AlphaFoldDB" id="A0A7M7PBL3"/>
<reference evidence="2" key="2">
    <citation type="submission" date="2021-01" db="UniProtKB">
        <authorList>
            <consortium name="EnsemblMetazoa"/>
        </authorList>
    </citation>
    <scope>IDENTIFICATION</scope>
</reference>
<comment type="similarity">
    <text evidence="1">Belongs to the cornifelin family.</text>
</comment>
<protein>
    <recommendedName>
        <fullName evidence="4">Cornifelin homolog</fullName>
    </recommendedName>
</protein>
<dbReference type="EnsemblMetazoa" id="XM_030992952">
    <property type="protein sequence ID" value="XP_030848812"/>
    <property type="gene ID" value="LOC105445931"/>
</dbReference>
<dbReference type="Pfam" id="PF04749">
    <property type="entry name" value="PLAC8"/>
    <property type="match status" value="1"/>
</dbReference>
<evidence type="ECO:0008006" key="4">
    <source>
        <dbReference type="Google" id="ProtNLM"/>
    </source>
</evidence>
<dbReference type="OrthoDB" id="1045822at2759"/>
<name>A0A7M7PBL3_STRPU</name>
<sequence>MEAYPNNAPITIQPTIPASQTIIQVNQVTGTPMMPRGPPREWTTDVCACCDDMTICLCTIFVPCYPCMLAADMNESCCVPMCIPNAGISMRAVVRSRHNISGNLMNDCVAMSCCGFCATCQLAREVQMIKSGRAIP</sequence>
<dbReference type="OMA" id="QMITERN"/>
<evidence type="ECO:0000313" key="3">
    <source>
        <dbReference type="Proteomes" id="UP000007110"/>
    </source>
</evidence>
<dbReference type="InterPro" id="IPR006461">
    <property type="entry name" value="PLAC_motif_containing"/>
</dbReference>
<dbReference type="InParanoid" id="A0A7M7PBL3"/>
<dbReference type="Proteomes" id="UP000007110">
    <property type="component" value="Unassembled WGS sequence"/>
</dbReference>
<dbReference type="KEGG" id="spu:105445931"/>
<organism evidence="2 3">
    <name type="scientific">Strongylocentrotus purpuratus</name>
    <name type="common">Purple sea urchin</name>
    <dbReference type="NCBI Taxonomy" id="7668"/>
    <lineage>
        <taxon>Eukaryota</taxon>
        <taxon>Metazoa</taxon>
        <taxon>Echinodermata</taxon>
        <taxon>Eleutherozoa</taxon>
        <taxon>Echinozoa</taxon>
        <taxon>Echinoidea</taxon>
        <taxon>Euechinoidea</taxon>
        <taxon>Echinacea</taxon>
        <taxon>Camarodonta</taxon>
        <taxon>Echinidea</taxon>
        <taxon>Strongylocentrotidae</taxon>
        <taxon>Strongylocentrotus</taxon>
    </lineage>
</organism>
<dbReference type="RefSeq" id="XP_030848813.1">
    <property type="nucleotide sequence ID" value="XM_030992953.1"/>
</dbReference>
<proteinExistence type="inferred from homology"/>
<dbReference type="EnsemblMetazoa" id="XM_030992953">
    <property type="protein sequence ID" value="XP_030848813"/>
    <property type="gene ID" value="LOC105445931"/>
</dbReference>